<feature type="domain" description="DALR anticodon binding" evidence="13">
    <location>
        <begin position="488"/>
        <end position="604"/>
    </location>
</feature>
<dbReference type="AlphaFoldDB" id="A0A0A1ZJK1"/>
<comment type="subunit">
    <text evidence="3 11">Monomer.</text>
</comment>
<dbReference type="Pfam" id="PF00750">
    <property type="entry name" value="tRNA-synt_1d"/>
    <property type="match status" value="1"/>
</dbReference>
<feature type="domain" description="Arginyl tRNA synthetase N-terminal" evidence="14">
    <location>
        <begin position="10"/>
        <end position="100"/>
    </location>
</feature>
<keyword evidence="5 11" id="KW-0436">Ligase</keyword>
<dbReference type="SMART" id="SM01016">
    <property type="entry name" value="Arg_tRNA_synt_N"/>
    <property type="match status" value="1"/>
</dbReference>
<dbReference type="SUPFAM" id="SSF47323">
    <property type="entry name" value="Anticodon-binding domain of a subclass of class I aminoacyl-tRNA synthetases"/>
    <property type="match status" value="1"/>
</dbReference>
<dbReference type="Pfam" id="PF03485">
    <property type="entry name" value="Arg_tRNA_synt_N"/>
    <property type="match status" value="1"/>
</dbReference>
<dbReference type="InterPro" id="IPR014729">
    <property type="entry name" value="Rossmann-like_a/b/a_fold"/>
</dbReference>
<dbReference type="PRINTS" id="PR01038">
    <property type="entry name" value="TRNASYNTHARG"/>
</dbReference>
<dbReference type="InterPro" id="IPR008909">
    <property type="entry name" value="DALR_anticod-bd"/>
</dbReference>
<evidence type="ECO:0000256" key="10">
    <source>
        <dbReference type="ARBA" id="ARBA00049339"/>
    </source>
</evidence>
<dbReference type="FunFam" id="1.10.730.10:FF:000006">
    <property type="entry name" value="Arginyl-tRNA synthetase 2, mitochondrial"/>
    <property type="match status" value="1"/>
</dbReference>
<reference evidence="16" key="1">
    <citation type="journal article" date="2014" name="Sci. Data">
        <title>Genomes of diverse isolates of the marine cyanobacterium Prochlorococcus.</title>
        <authorList>
            <person name="Biller S."/>
            <person name="Berube P."/>
            <person name="Thompson J."/>
            <person name="Kelly L."/>
            <person name="Roggensack S."/>
            <person name="Awad L."/>
            <person name="Roache-Johnson K."/>
            <person name="Ding H."/>
            <person name="Giovannoni S.J."/>
            <person name="Moore L.R."/>
            <person name="Chisholm S.W."/>
        </authorList>
    </citation>
    <scope>NUCLEOTIDE SEQUENCE [LARGE SCALE GENOMIC DNA]</scope>
    <source>
        <strain evidence="16">GP2</strain>
    </source>
</reference>
<dbReference type="PROSITE" id="PS00178">
    <property type="entry name" value="AA_TRNA_LIGASE_I"/>
    <property type="match status" value="1"/>
</dbReference>
<keyword evidence="8 11" id="KW-0648">Protein biosynthesis</keyword>
<evidence type="ECO:0000313" key="15">
    <source>
        <dbReference type="EMBL" id="KGF88424.1"/>
    </source>
</evidence>
<dbReference type="Gene3D" id="3.30.1360.70">
    <property type="entry name" value="Arginyl tRNA synthetase N-terminal domain"/>
    <property type="match status" value="1"/>
</dbReference>
<gene>
    <name evidence="11" type="primary">argS</name>
    <name evidence="15" type="ORF">EU91_0357</name>
</gene>
<evidence type="ECO:0000256" key="3">
    <source>
        <dbReference type="ARBA" id="ARBA00011245"/>
    </source>
</evidence>
<evidence type="ECO:0000259" key="13">
    <source>
        <dbReference type="SMART" id="SM00836"/>
    </source>
</evidence>
<proteinExistence type="inferred from homology"/>
<dbReference type="InterPro" id="IPR001412">
    <property type="entry name" value="aa-tRNA-synth_I_CS"/>
</dbReference>
<dbReference type="InterPro" id="IPR036695">
    <property type="entry name" value="Arg-tRNA-synth_N_sf"/>
</dbReference>
<dbReference type="EMBL" id="JNAH01000003">
    <property type="protein sequence ID" value="KGF88424.1"/>
    <property type="molecule type" value="Genomic_DNA"/>
</dbReference>
<dbReference type="PANTHER" id="PTHR11956:SF5">
    <property type="entry name" value="ARGININE--TRNA LIGASE, CYTOPLASMIC"/>
    <property type="match status" value="1"/>
</dbReference>
<dbReference type="GO" id="GO:0006420">
    <property type="term" value="P:arginyl-tRNA aminoacylation"/>
    <property type="evidence" value="ECO:0007669"/>
    <property type="project" value="UniProtKB-UniRule"/>
</dbReference>
<dbReference type="GO" id="GO:0005524">
    <property type="term" value="F:ATP binding"/>
    <property type="evidence" value="ECO:0007669"/>
    <property type="project" value="UniProtKB-UniRule"/>
</dbReference>
<keyword evidence="7 11" id="KW-0067">ATP-binding</keyword>
<dbReference type="Pfam" id="PF05746">
    <property type="entry name" value="DALR_1"/>
    <property type="match status" value="1"/>
</dbReference>
<name>A0A0A1ZJK1_PROMR</name>
<dbReference type="Gene3D" id="1.10.730.10">
    <property type="entry name" value="Isoleucyl-tRNA Synthetase, Domain 1"/>
    <property type="match status" value="1"/>
</dbReference>
<accession>A0A0A1ZJK1</accession>
<dbReference type="CDD" id="cd00671">
    <property type="entry name" value="ArgRS_core"/>
    <property type="match status" value="1"/>
</dbReference>
<dbReference type="FunFam" id="3.40.50.620:FF:000030">
    <property type="entry name" value="Arginine--tRNA ligase"/>
    <property type="match status" value="1"/>
</dbReference>
<dbReference type="GO" id="GO:0004814">
    <property type="term" value="F:arginine-tRNA ligase activity"/>
    <property type="evidence" value="ECO:0007669"/>
    <property type="project" value="UniProtKB-UniRule"/>
</dbReference>
<dbReference type="NCBIfam" id="TIGR00456">
    <property type="entry name" value="argS"/>
    <property type="match status" value="1"/>
</dbReference>
<evidence type="ECO:0000256" key="7">
    <source>
        <dbReference type="ARBA" id="ARBA00022840"/>
    </source>
</evidence>
<dbReference type="STRING" id="59925.EU91_0357"/>
<dbReference type="GO" id="GO:0005737">
    <property type="term" value="C:cytoplasm"/>
    <property type="evidence" value="ECO:0007669"/>
    <property type="project" value="UniProtKB-SubCell"/>
</dbReference>
<dbReference type="HAMAP" id="MF_00123">
    <property type="entry name" value="Arg_tRNA_synth"/>
    <property type="match status" value="1"/>
</dbReference>
<evidence type="ECO:0000256" key="9">
    <source>
        <dbReference type="ARBA" id="ARBA00023146"/>
    </source>
</evidence>
<dbReference type="InterPro" id="IPR001278">
    <property type="entry name" value="Arg-tRNA-ligase"/>
</dbReference>
<dbReference type="CDD" id="cd07956">
    <property type="entry name" value="Anticodon_Ia_Arg"/>
    <property type="match status" value="1"/>
</dbReference>
<dbReference type="Proteomes" id="UP000030598">
    <property type="component" value="Unassembled WGS sequence"/>
</dbReference>
<comment type="catalytic activity">
    <reaction evidence="10 11">
        <text>tRNA(Arg) + L-arginine + ATP = L-arginyl-tRNA(Arg) + AMP + diphosphate</text>
        <dbReference type="Rhea" id="RHEA:20301"/>
        <dbReference type="Rhea" id="RHEA-COMP:9658"/>
        <dbReference type="Rhea" id="RHEA-COMP:9673"/>
        <dbReference type="ChEBI" id="CHEBI:30616"/>
        <dbReference type="ChEBI" id="CHEBI:32682"/>
        <dbReference type="ChEBI" id="CHEBI:33019"/>
        <dbReference type="ChEBI" id="CHEBI:78442"/>
        <dbReference type="ChEBI" id="CHEBI:78513"/>
        <dbReference type="ChEBI" id="CHEBI:456215"/>
        <dbReference type="EC" id="6.1.1.19"/>
    </reaction>
</comment>
<dbReference type="SUPFAM" id="SSF55190">
    <property type="entry name" value="Arginyl-tRNA synthetase (ArgRS), N-terminal 'additional' domain"/>
    <property type="match status" value="1"/>
</dbReference>
<keyword evidence="4 11" id="KW-0963">Cytoplasm</keyword>
<evidence type="ECO:0000313" key="16">
    <source>
        <dbReference type="Proteomes" id="UP000030598"/>
    </source>
</evidence>
<dbReference type="eggNOG" id="COG0018">
    <property type="taxonomic scope" value="Bacteria"/>
</dbReference>
<evidence type="ECO:0000256" key="11">
    <source>
        <dbReference type="HAMAP-Rule" id="MF_00123"/>
    </source>
</evidence>
<dbReference type="InterPro" id="IPR005148">
    <property type="entry name" value="Arg-tRNA-synth_N"/>
</dbReference>
<comment type="similarity">
    <text evidence="2 11 12">Belongs to the class-I aminoacyl-tRNA synthetase family.</text>
</comment>
<comment type="subcellular location">
    <subcellularLocation>
        <location evidence="1 11">Cytoplasm</location>
    </subcellularLocation>
</comment>
<evidence type="ECO:0000256" key="8">
    <source>
        <dbReference type="ARBA" id="ARBA00022917"/>
    </source>
</evidence>
<feature type="short sequence motif" description="'HIGH' region" evidence="11">
    <location>
        <begin position="142"/>
        <end position="152"/>
    </location>
</feature>
<dbReference type="OrthoDB" id="9805987at2"/>
<organism evidence="15 16">
    <name type="scientific">Prochlorococcus marinus str. GP2</name>
    <dbReference type="NCBI Taxonomy" id="59925"/>
    <lineage>
        <taxon>Bacteria</taxon>
        <taxon>Bacillati</taxon>
        <taxon>Cyanobacteriota</taxon>
        <taxon>Cyanophyceae</taxon>
        <taxon>Synechococcales</taxon>
        <taxon>Prochlorococcaceae</taxon>
        <taxon>Prochlorococcus</taxon>
    </lineage>
</organism>
<dbReference type="InterPro" id="IPR035684">
    <property type="entry name" value="ArgRS_core"/>
</dbReference>
<evidence type="ECO:0000256" key="2">
    <source>
        <dbReference type="ARBA" id="ARBA00005594"/>
    </source>
</evidence>
<dbReference type="SMART" id="SM00836">
    <property type="entry name" value="DALR_1"/>
    <property type="match status" value="1"/>
</dbReference>
<keyword evidence="6 11" id="KW-0547">Nucleotide-binding</keyword>
<evidence type="ECO:0000256" key="4">
    <source>
        <dbReference type="ARBA" id="ARBA00022490"/>
    </source>
</evidence>
<sequence>MLIIFKELTKQFEKSLLDSLEKNDKKGEFEILRKNLITQSSKEEFGDYQCNVCLSLSKIYKKNPRDISTDLINLLNKNKSITKLCKSLEIAGPGFINIKLKDEVLINEIKSNIQCQRAGVPQIKKDLDSGLSNKVIVDFSSPNIAKEMHVGHLRSTIIGDSISRIFELRGYQVLRLNHVGDWGTQFGMLITQLKDLYSNNLEEIGNIKISDLVEFYKESKKRFDNESEFQKRSREEVVKLQSGDIKSIKAWKLLCDQSRKEFDEIYRNLKIKIEERGESFYNPFLKSVIEDLNFKKILIEDQGAKCVFLDGMTNKEGKPLPLIIQKKDGGFNYATTDLAAIRYRFNKPPDGDDASRIIYVTDHGQANHFAGVFQVAKKAKWIPDNCQVDHVPFGLVQGIDGKKLKTREGETIRLKDLLKEAVRRAKEDLLKRLEDENRYETEDFITNTSRIIGLGAVKYADLSQNRITNYQFSFDKMLSLNGNTAPYLLYTLVRIAGINRKNDFFYDSKDCQYINYEHKSEWKLIRKLLKFDEVIISIEKDLMPNRLCNYLFELCQTFNRFYDQVPILKEEKYKKISRLNLCDLTAKTLKLSLELLGIETLERM</sequence>
<comment type="caution">
    <text evidence="15">The sequence shown here is derived from an EMBL/GenBank/DDBJ whole genome shotgun (WGS) entry which is preliminary data.</text>
</comment>
<protein>
    <recommendedName>
        <fullName evidence="11">Arginine--tRNA ligase</fullName>
        <ecNumber evidence="11">6.1.1.19</ecNumber>
    </recommendedName>
    <alternativeName>
        <fullName evidence="11">Arginyl-tRNA synthetase</fullName>
        <shortName evidence="11">ArgRS</shortName>
    </alternativeName>
</protein>
<dbReference type="Gene3D" id="3.40.50.620">
    <property type="entry name" value="HUPs"/>
    <property type="match status" value="1"/>
</dbReference>
<evidence type="ECO:0000256" key="1">
    <source>
        <dbReference type="ARBA" id="ARBA00004496"/>
    </source>
</evidence>
<dbReference type="SUPFAM" id="SSF52374">
    <property type="entry name" value="Nucleotidylyl transferase"/>
    <property type="match status" value="1"/>
</dbReference>
<evidence type="ECO:0000256" key="6">
    <source>
        <dbReference type="ARBA" id="ARBA00022741"/>
    </source>
</evidence>
<dbReference type="EC" id="6.1.1.19" evidence="11"/>
<keyword evidence="9 11" id="KW-0030">Aminoacyl-tRNA synthetase</keyword>
<evidence type="ECO:0000256" key="12">
    <source>
        <dbReference type="RuleBase" id="RU363038"/>
    </source>
</evidence>
<dbReference type="InterPro" id="IPR009080">
    <property type="entry name" value="tRNAsynth_Ia_anticodon-bd"/>
</dbReference>
<dbReference type="RefSeq" id="WP_032523959.1">
    <property type="nucleotide sequence ID" value="NZ_CP138934.1"/>
</dbReference>
<evidence type="ECO:0000259" key="14">
    <source>
        <dbReference type="SMART" id="SM01016"/>
    </source>
</evidence>
<dbReference type="PANTHER" id="PTHR11956">
    <property type="entry name" value="ARGINYL-TRNA SYNTHETASE"/>
    <property type="match status" value="1"/>
</dbReference>
<evidence type="ECO:0000256" key="5">
    <source>
        <dbReference type="ARBA" id="ARBA00022598"/>
    </source>
</evidence>